<dbReference type="InterPro" id="IPR003012">
    <property type="entry name" value="Tet_transcr_reg_TetR"/>
</dbReference>
<dbReference type="PRINTS" id="PR00400">
    <property type="entry name" value="TETREPRESSOR"/>
</dbReference>
<dbReference type="Pfam" id="PF00440">
    <property type="entry name" value="TetR_N"/>
    <property type="match status" value="1"/>
</dbReference>
<feature type="domain" description="HTH tetR-type" evidence="6">
    <location>
        <begin position="12"/>
        <end position="81"/>
    </location>
</feature>
<dbReference type="InterPro" id="IPR004111">
    <property type="entry name" value="Repressor_TetR_C"/>
</dbReference>
<dbReference type="InterPro" id="IPR001647">
    <property type="entry name" value="HTH_TetR"/>
</dbReference>
<sequence length="240" mass="25189">MAEERGSADRAPLSRERVLRAAVALADASGGSGASGASGADGFSMRRLAQELGVVPMALYKHVANKEELLDGMVDMVVGEIGRPAPGADWKSAVRQQILSARSVLLQHRWAARVIESRTGPTPAVLAYLDSVIGTFRDGGLSADLTHHVMHALGSRLLGFSQELFDAGRSTPPPSTPGGSAPDLAGAYPRLAEIAAAAAHDADSAVGGGCDDRFEFEFALDLLLDGIERLHHRGWTSASR</sequence>
<evidence type="ECO:0000256" key="4">
    <source>
        <dbReference type="ARBA" id="ARBA00023163"/>
    </source>
</evidence>
<dbReference type="InterPro" id="IPR036271">
    <property type="entry name" value="Tet_transcr_reg_TetR-rel_C_sf"/>
</dbReference>
<dbReference type="Proteomes" id="UP001603013">
    <property type="component" value="Unassembled WGS sequence"/>
</dbReference>
<evidence type="ECO:0000256" key="2">
    <source>
        <dbReference type="ARBA" id="ARBA00023015"/>
    </source>
</evidence>
<name>A0ABW6YIZ8_9ACTN</name>
<evidence type="ECO:0000256" key="5">
    <source>
        <dbReference type="PROSITE-ProRule" id="PRU00335"/>
    </source>
</evidence>
<reference evidence="7 8" key="1">
    <citation type="submission" date="2024-10" db="EMBL/GenBank/DDBJ databases">
        <title>The Natural Products Discovery Center: Release of the First 8490 Sequenced Strains for Exploring Actinobacteria Biosynthetic Diversity.</title>
        <authorList>
            <person name="Kalkreuter E."/>
            <person name="Kautsar S.A."/>
            <person name="Yang D."/>
            <person name="Bader C.D."/>
            <person name="Teijaro C.N."/>
            <person name="Fluegel L."/>
            <person name="Davis C.M."/>
            <person name="Simpson J.R."/>
            <person name="Lauterbach L."/>
            <person name="Steele A.D."/>
            <person name="Gui C."/>
            <person name="Meng S."/>
            <person name="Li G."/>
            <person name="Viehrig K."/>
            <person name="Ye F."/>
            <person name="Su P."/>
            <person name="Kiefer A.F."/>
            <person name="Nichols A."/>
            <person name="Cepeda A.J."/>
            <person name="Yan W."/>
            <person name="Fan B."/>
            <person name="Jiang Y."/>
            <person name="Adhikari A."/>
            <person name="Zheng C.-J."/>
            <person name="Schuster L."/>
            <person name="Cowan T.M."/>
            <person name="Smanski M.J."/>
            <person name="Chevrette M.G."/>
            <person name="De Carvalho L.P.S."/>
            <person name="Shen B."/>
        </authorList>
    </citation>
    <scope>NUCLEOTIDE SEQUENCE [LARGE SCALE GENOMIC DNA]</scope>
    <source>
        <strain evidence="7 8">NPDC015755</strain>
    </source>
</reference>
<proteinExistence type="predicted"/>
<keyword evidence="1" id="KW-0678">Repressor</keyword>
<keyword evidence="3 5" id="KW-0238">DNA-binding</keyword>
<dbReference type="SUPFAM" id="SSF46689">
    <property type="entry name" value="Homeodomain-like"/>
    <property type="match status" value="1"/>
</dbReference>
<organism evidence="7 8">
    <name type="scientific">Streptomyces lateritius</name>
    <dbReference type="NCBI Taxonomy" id="67313"/>
    <lineage>
        <taxon>Bacteria</taxon>
        <taxon>Bacillati</taxon>
        <taxon>Actinomycetota</taxon>
        <taxon>Actinomycetes</taxon>
        <taxon>Kitasatosporales</taxon>
        <taxon>Streptomycetaceae</taxon>
        <taxon>Streptomyces</taxon>
    </lineage>
</organism>
<evidence type="ECO:0000256" key="3">
    <source>
        <dbReference type="ARBA" id="ARBA00023125"/>
    </source>
</evidence>
<evidence type="ECO:0000259" key="6">
    <source>
        <dbReference type="PROSITE" id="PS50977"/>
    </source>
</evidence>
<dbReference type="Gene3D" id="1.10.357.10">
    <property type="entry name" value="Tetracycline Repressor, domain 2"/>
    <property type="match status" value="1"/>
</dbReference>
<dbReference type="EMBL" id="JBIBSM010000017">
    <property type="protein sequence ID" value="MFF8279828.1"/>
    <property type="molecule type" value="Genomic_DNA"/>
</dbReference>
<keyword evidence="2" id="KW-0805">Transcription regulation</keyword>
<comment type="caution">
    <text evidence="7">The sequence shown here is derived from an EMBL/GenBank/DDBJ whole genome shotgun (WGS) entry which is preliminary data.</text>
</comment>
<protein>
    <submittedName>
        <fullName evidence="7">TetR/AcrR family transcriptional regulator</fullName>
    </submittedName>
</protein>
<evidence type="ECO:0000256" key="1">
    <source>
        <dbReference type="ARBA" id="ARBA00022491"/>
    </source>
</evidence>
<dbReference type="InterPro" id="IPR009057">
    <property type="entry name" value="Homeodomain-like_sf"/>
</dbReference>
<dbReference type="SUPFAM" id="SSF48498">
    <property type="entry name" value="Tetracyclin repressor-like, C-terminal domain"/>
    <property type="match status" value="1"/>
</dbReference>
<evidence type="ECO:0000313" key="8">
    <source>
        <dbReference type="Proteomes" id="UP001603013"/>
    </source>
</evidence>
<dbReference type="Pfam" id="PF02909">
    <property type="entry name" value="TetR_C_1"/>
    <property type="match status" value="1"/>
</dbReference>
<dbReference type="Gene3D" id="1.10.10.60">
    <property type="entry name" value="Homeodomain-like"/>
    <property type="match status" value="1"/>
</dbReference>
<evidence type="ECO:0000313" key="7">
    <source>
        <dbReference type="EMBL" id="MFF8279828.1"/>
    </source>
</evidence>
<dbReference type="PROSITE" id="PS50977">
    <property type="entry name" value="HTH_TETR_2"/>
    <property type="match status" value="1"/>
</dbReference>
<keyword evidence="8" id="KW-1185">Reference proteome</keyword>
<gene>
    <name evidence="7" type="ORF">ACF05T_27600</name>
</gene>
<keyword evidence="4" id="KW-0804">Transcription</keyword>
<accession>A0ABW6YIZ8</accession>
<dbReference type="RefSeq" id="WP_391936748.1">
    <property type="nucleotide sequence ID" value="NZ_JBIBSM010000017.1"/>
</dbReference>
<feature type="DNA-binding region" description="H-T-H motif" evidence="5">
    <location>
        <begin position="44"/>
        <end position="63"/>
    </location>
</feature>